<dbReference type="EMBL" id="WHJE01000018">
    <property type="protein sequence ID" value="KAE8764956.1"/>
    <property type="molecule type" value="Genomic_DNA"/>
</dbReference>
<dbReference type="AlphaFoldDB" id="A0A7J5URB0"/>
<proteinExistence type="predicted"/>
<protein>
    <submittedName>
        <fullName evidence="1">Uncharacterized protein</fullName>
    </submittedName>
</protein>
<comment type="caution">
    <text evidence="1">The sequence shown here is derived from an EMBL/GenBank/DDBJ whole genome shotgun (WGS) entry which is preliminary data.</text>
</comment>
<name>A0A7J5URB0_9MICO</name>
<gene>
    <name evidence="1" type="ORF">GB883_06090</name>
</gene>
<dbReference type="RefSeq" id="WP_152200832.1">
    <property type="nucleotide sequence ID" value="NZ_VUKF01000005.1"/>
</dbReference>
<evidence type="ECO:0000313" key="1">
    <source>
        <dbReference type="EMBL" id="KAE8764956.1"/>
    </source>
</evidence>
<evidence type="ECO:0000313" key="2">
    <source>
        <dbReference type="Proteomes" id="UP000451860"/>
    </source>
</evidence>
<dbReference type="Proteomes" id="UP000451860">
    <property type="component" value="Unassembled WGS sequence"/>
</dbReference>
<organism evidence="1 2">
    <name type="scientific">Georgenia thermotolerans</name>
    <dbReference type="NCBI Taxonomy" id="527326"/>
    <lineage>
        <taxon>Bacteria</taxon>
        <taxon>Bacillati</taxon>
        <taxon>Actinomycetota</taxon>
        <taxon>Actinomycetes</taxon>
        <taxon>Micrococcales</taxon>
        <taxon>Bogoriellaceae</taxon>
        <taxon>Georgenia</taxon>
    </lineage>
</organism>
<reference evidence="1 2" key="1">
    <citation type="submission" date="2019-10" db="EMBL/GenBank/DDBJ databases">
        <title>Georgenia wutianyii sp. nov. and Georgenia yuyongxinii sp. nov. isolated from plateau pika (Ochotona curzoniae) in the Qinghai-Tibet plateau of China.</title>
        <authorList>
            <person name="Tian Z."/>
        </authorList>
    </citation>
    <scope>NUCLEOTIDE SEQUENCE [LARGE SCALE GENOMIC DNA]</scope>
    <source>
        <strain evidence="1 2">DSM 21501</strain>
    </source>
</reference>
<keyword evidence="2" id="KW-1185">Reference proteome</keyword>
<sequence>MAVLAAATLATYVPRQGTGLRPDLGCSPCAAMAAATVLAAGWLVQAGPHQVSMAALAAVTAGFGLSQRLAGSTTCTV</sequence>
<accession>A0A7J5URB0</accession>